<dbReference type="VEuPathDB" id="VectorBase:ACUA005864"/>
<dbReference type="EnsemblMetazoa" id="ACUA005864-RA">
    <property type="protein sequence ID" value="ACUA005864-PA"/>
    <property type="gene ID" value="ACUA005864"/>
</dbReference>
<reference evidence="1" key="2">
    <citation type="submission" date="2020-05" db="UniProtKB">
        <authorList>
            <consortium name="EnsemblMetazoa"/>
        </authorList>
    </citation>
    <scope>IDENTIFICATION</scope>
    <source>
        <strain evidence="1">A-37</strain>
    </source>
</reference>
<dbReference type="AlphaFoldDB" id="A0A182LZP9"/>
<reference evidence="2" key="1">
    <citation type="submission" date="2013-09" db="EMBL/GenBank/DDBJ databases">
        <title>The Genome Sequence of Anopheles culicifacies species A.</title>
        <authorList>
            <consortium name="The Broad Institute Genomics Platform"/>
            <person name="Neafsey D.E."/>
            <person name="Besansky N."/>
            <person name="Howell P."/>
            <person name="Walton C."/>
            <person name="Young S.K."/>
            <person name="Zeng Q."/>
            <person name="Gargeya S."/>
            <person name="Fitzgerald M."/>
            <person name="Haas B."/>
            <person name="Abouelleil A."/>
            <person name="Allen A.W."/>
            <person name="Alvarado L."/>
            <person name="Arachchi H.M."/>
            <person name="Berlin A.M."/>
            <person name="Chapman S.B."/>
            <person name="Gainer-Dewar J."/>
            <person name="Goldberg J."/>
            <person name="Griggs A."/>
            <person name="Gujja S."/>
            <person name="Hansen M."/>
            <person name="Howarth C."/>
            <person name="Imamovic A."/>
            <person name="Ireland A."/>
            <person name="Larimer J."/>
            <person name="McCowan C."/>
            <person name="Murphy C."/>
            <person name="Pearson M."/>
            <person name="Poon T.W."/>
            <person name="Priest M."/>
            <person name="Roberts A."/>
            <person name="Saif S."/>
            <person name="Shea T."/>
            <person name="Sisk P."/>
            <person name="Sykes S."/>
            <person name="Wortman J."/>
            <person name="Nusbaum C."/>
            <person name="Birren B."/>
        </authorList>
    </citation>
    <scope>NUCLEOTIDE SEQUENCE [LARGE SCALE GENOMIC DNA]</scope>
    <source>
        <strain evidence="2">A-37</strain>
    </source>
</reference>
<evidence type="ECO:0000313" key="1">
    <source>
        <dbReference type="EnsemblMetazoa" id="ACUA005864-PA"/>
    </source>
</evidence>
<name>A0A182LZP9_9DIPT</name>
<dbReference type="Proteomes" id="UP000075883">
    <property type="component" value="Unassembled WGS sequence"/>
</dbReference>
<sequence>MAARRHRGGTECLMILGRGQRWEVRPSHNVPLVQNATLPACAECKPPPKPGSFSNSNGLISGVGSADETSSIFWPASPFVAPPPLAAAATAASLRLPTVGGTAIGSGLCVGLESGVLSALLLPA</sequence>
<accession>A0A182LZP9</accession>
<proteinExistence type="predicted"/>
<dbReference type="EMBL" id="AXCM01011114">
    <property type="status" value="NOT_ANNOTATED_CDS"/>
    <property type="molecule type" value="Genomic_DNA"/>
</dbReference>
<protein>
    <submittedName>
        <fullName evidence="1">Uncharacterized protein</fullName>
    </submittedName>
</protein>
<evidence type="ECO:0000313" key="2">
    <source>
        <dbReference type="Proteomes" id="UP000075883"/>
    </source>
</evidence>
<organism evidence="1 2">
    <name type="scientific">Anopheles culicifacies</name>
    <dbReference type="NCBI Taxonomy" id="139723"/>
    <lineage>
        <taxon>Eukaryota</taxon>
        <taxon>Metazoa</taxon>
        <taxon>Ecdysozoa</taxon>
        <taxon>Arthropoda</taxon>
        <taxon>Hexapoda</taxon>
        <taxon>Insecta</taxon>
        <taxon>Pterygota</taxon>
        <taxon>Neoptera</taxon>
        <taxon>Endopterygota</taxon>
        <taxon>Diptera</taxon>
        <taxon>Nematocera</taxon>
        <taxon>Culicoidea</taxon>
        <taxon>Culicidae</taxon>
        <taxon>Anophelinae</taxon>
        <taxon>Anopheles</taxon>
        <taxon>culicifacies species complex</taxon>
    </lineage>
</organism>
<keyword evidence="2" id="KW-1185">Reference proteome</keyword>